<gene>
    <name evidence="2" type="ORF">TVD_13080</name>
</gene>
<keyword evidence="3" id="KW-1185">Reference proteome</keyword>
<organism evidence="2 3">
    <name type="scientific">Thioalkalivibrio versutus</name>
    <dbReference type="NCBI Taxonomy" id="106634"/>
    <lineage>
        <taxon>Bacteria</taxon>
        <taxon>Pseudomonadati</taxon>
        <taxon>Pseudomonadota</taxon>
        <taxon>Gammaproteobacteria</taxon>
        <taxon>Chromatiales</taxon>
        <taxon>Ectothiorhodospiraceae</taxon>
        <taxon>Thioalkalivibrio</taxon>
    </lineage>
</organism>
<dbReference type="Proteomes" id="UP000064201">
    <property type="component" value="Chromosome"/>
</dbReference>
<feature type="transmembrane region" description="Helical" evidence="1">
    <location>
        <begin position="73"/>
        <end position="93"/>
    </location>
</feature>
<protein>
    <submittedName>
        <fullName evidence="2">Uncharacterized protein</fullName>
    </submittedName>
</protein>
<evidence type="ECO:0000313" key="3">
    <source>
        <dbReference type="Proteomes" id="UP000064201"/>
    </source>
</evidence>
<dbReference type="EMBL" id="CP011367">
    <property type="protein sequence ID" value="AKJ96234.1"/>
    <property type="molecule type" value="Genomic_DNA"/>
</dbReference>
<keyword evidence="1" id="KW-1133">Transmembrane helix</keyword>
<dbReference type="AlphaFoldDB" id="A0A0G3G785"/>
<evidence type="ECO:0000313" key="2">
    <source>
        <dbReference type="EMBL" id="AKJ96234.1"/>
    </source>
</evidence>
<keyword evidence="1" id="KW-0812">Transmembrane</keyword>
<keyword evidence="1" id="KW-0472">Membrane</keyword>
<name>A0A0G3G785_9GAMM</name>
<proteinExistence type="predicted"/>
<accession>A0A0G3G785</accession>
<dbReference type="KEGG" id="tvr:TVD_13080"/>
<dbReference type="PATRIC" id="fig|106634.4.peg.2667"/>
<reference evidence="2 3" key="1">
    <citation type="submission" date="2015-04" db="EMBL/GenBank/DDBJ databases">
        <title>Complete Sequence for the Genome of the Thioalkalivibrio versutus D301.</title>
        <authorList>
            <person name="Mu T."/>
            <person name="Zhou J."/>
            <person name="Xu X."/>
        </authorList>
    </citation>
    <scope>NUCLEOTIDE SEQUENCE [LARGE SCALE GENOMIC DNA]</scope>
    <source>
        <strain evidence="2 3">D301</strain>
    </source>
</reference>
<evidence type="ECO:0000256" key="1">
    <source>
        <dbReference type="SAM" id="Phobius"/>
    </source>
</evidence>
<sequence length="99" mass="11650">MDVDDGDPVRYFGAIPLGENGEKIIGEPVTVWLHRKISVFGPSTRVYHLEFEGETLVNYEEIRPRLEASQERLPRFVIWWLVLGVIPLMRVWWVNRIMD</sequence>